<dbReference type="Proteomes" id="UP000054995">
    <property type="component" value="Unassembled WGS sequence"/>
</dbReference>
<organism evidence="1 2">
    <name type="scientific">Trichinella pseudospiralis</name>
    <name type="common">Parasitic roundworm</name>
    <dbReference type="NCBI Taxonomy" id="6337"/>
    <lineage>
        <taxon>Eukaryota</taxon>
        <taxon>Metazoa</taxon>
        <taxon>Ecdysozoa</taxon>
        <taxon>Nematoda</taxon>
        <taxon>Enoplea</taxon>
        <taxon>Dorylaimia</taxon>
        <taxon>Trichinellida</taxon>
        <taxon>Trichinellidae</taxon>
        <taxon>Trichinella</taxon>
    </lineage>
</organism>
<sequence length="100" mass="11605">MHSFSLQYRATRKTQSDVILGQVTWLIFDFEQTEDRLHGYTIFGFQFPKGSVMIVLIVQIRKADRARDEPLTKVIVLFWRQDVNSTVDVSSSETVLINII</sequence>
<gene>
    <name evidence="1" type="ORF">T4D_3691</name>
</gene>
<dbReference type="AlphaFoldDB" id="A0A0V1F9Y1"/>
<name>A0A0V1F9Y1_TRIPS</name>
<evidence type="ECO:0000313" key="1">
    <source>
        <dbReference type="EMBL" id="KRY82636.1"/>
    </source>
</evidence>
<evidence type="ECO:0000313" key="2">
    <source>
        <dbReference type="Proteomes" id="UP000054995"/>
    </source>
</evidence>
<dbReference type="EMBL" id="JYDT01000167">
    <property type="protein sequence ID" value="KRY82636.1"/>
    <property type="molecule type" value="Genomic_DNA"/>
</dbReference>
<reference evidence="1 2" key="1">
    <citation type="submission" date="2015-01" db="EMBL/GenBank/DDBJ databases">
        <title>Evolution of Trichinella species and genotypes.</title>
        <authorList>
            <person name="Korhonen P.K."/>
            <person name="Edoardo P."/>
            <person name="Giuseppe L.R."/>
            <person name="Gasser R.B."/>
        </authorList>
    </citation>
    <scope>NUCLEOTIDE SEQUENCE [LARGE SCALE GENOMIC DNA]</scope>
    <source>
        <strain evidence="1">ISS470</strain>
    </source>
</reference>
<proteinExistence type="predicted"/>
<comment type="caution">
    <text evidence="1">The sequence shown here is derived from an EMBL/GenBank/DDBJ whole genome shotgun (WGS) entry which is preliminary data.</text>
</comment>
<accession>A0A0V1F9Y1</accession>
<keyword evidence="2" id="KW-1185">Reference proteome</keyword>
<protein>
    <submittedName>
        <fullName evidence="1">Uncharacterized protein</fullName>
    </submittedName>
</protein>